<protein>
    <submittedName>
        <fullName evidence="3">GLOBIN domain-containing protein</fullName>
    </submittedName>
</protein>
<feature type="transmembrane region" description="Helical" evidence="1">
    <location>
        <begin position="128"/>
        <end position="150"/>
    </location>
</feature>
<dbReference type="InterPro" id="IPR009050">
    <property type="entry name" value="Globin-like_sf"/>
</dbReference>
<organism evidence="2 3">
    <name type="scientific">Ascaris lumbricoides</name>
    <name type="common">Giant roundworm</name>
    <dbReference type="NCBI Taxonomy" id="6252"/>
    <lineage>
        <taxon>Eukaryota</taxon>
        <taxon>Metazoa</taxon>
        <taxon>Ecdysozoa</taxon>
        <taxon>Nematoda</taxon>
        <taxon>Chromadorea</taxon>
        <taxon>Rhabditida</taxon>
        <taxon>Spirurina</taxon>
        <taxon>Ascaridomorpha</taxon>
        <taxon>Ascaridoidea</taxon>
        <taxon>Ascarididae</taxon>
        <taxon>Ascaris</taxon>
    </lineage>
</organism>
<dbReference type="Gene3D" id="1.10.490.10">
    <property type="entry name" value="Globins"/>
    <property type="match status" value="1"/>
</dbReference>
<dbReference type="GO" id="GO:0020037">
    <property type="term" value="F:heme binding"/>
    <property type="evidence" value="ECO:0007669"/>
    <property type="project" value="InterPro"/>
</dbReference>
<dbReference type="InterPro" id="IPR012292">
    <property type="entry name" value="Globin/Proto"/>
</dbReference>
<dbReference type="WBParaSite" id="ALUE_0001145301-mRNA-1">
    <property type="protein sequence ID" value="ALUE_0001145301-mRNA-1"/>
    <property type="gene ID" value="ALUE_0001145301"/>
</dbReference>
<evidence type="ECO:0000256" key="1">
    <source>
        <dbReference type="SAM" id="Phobius"/>
    </source>
</evidence>
<keyword evidence="1" id="KW-0812">Transmembrane</keyword>
<evidence type="ECO:0000313" key="3">
    <source>
        <dbReference type="WBParaSite" id="ALUE_0001145301-mRNA-1"/>
    </source>
</evidence>
<evidence type="ECO:0000313" key="2">
    <source>
        <dbReference type="Proteomes" id="UP000036681"/>
    </source>
</evidence>
<sequence>MQGIFSSIRGAISHDAMKSSQPEALTNKEKKILIQQWTTMIEHNPDLFKKAWIRSSQRSTSIKKAFGMEENEDPEKNEIFMRLPNTIEAFFKNLLIDCECDEKKIRQKCEQMGARHIDFSVRGFHSNFWDIFLVIISLLFQSFISSLLSII</sequence>
<accession>A0A0M3I410</accession>
<dbReference type="AlphaFoldDB" id="A0A0M3I410"/>
<keyword evidence="2" id="KW-1185">Reference proteome</keyword>
<keyword evidence="1" id="KW-1133">Transmembrane helix</keyword>
<proteinExistence type="predicted"/>
<reference evidence="3" key="1">
    <citation type="submission" date="2017-02" db="UniProtKB">
        <authorList>
            <consortium name="WormBaseParasite"/>
        </authorList>
    </citation>
    <scope>IDENTIFICATION</scope>
</reference>
<name>A0A0M3I410_ASCLU</name>
<keyword evidence="1" id="KW-0472">Membrane</keyword>
<dbReference type="SUPFAM" id="SSF46458">
    <property type="entry name" value="Globin-like"/>
    <property type="match status" value="1"/>
</dbReference>
<dbReference type="Proteomes" id="UP000036681">
    <property type="component" value="Unplaced"/>
</dbReference>
<dbReference type="GO" id="GO:0019825">
    <property type="term" value="F:oxygen binding"/>
    <property type="evidence" value="ECO:0007669"/>
    <property type="project" value="InterPro"/>
</dbReference>